<keyword evidence="3" id="KW-1185">Reference proteome</keyword>
<comment type="similarity">
    <text evidence="1">Belongs to the Iojap/RsfS family.</text>
</comment>
<dbReference type="GO" id="GO:0043023">
    <property type="term" value="F:ribosomal large subunit binding"/>
    <property type="evidence" value="ECO:0007669"/>
    <property type="project" value="TreeGrafter"/>
</dbReference>
<evidence type="ECO:0000256" key="1">
    <source>
        <dbReference type="ARBA" id="ARBA00010574"/>
    </source>
</evidence>
<comment type="caution">
    <text evidence="2">The sequence shown here is derived from an EMBL/GenBank/DDBJ whole genome shotgun (WGS) entry which is preliminary data.</text>
</comment>
<gene>
    <name evidence="2" type="primary">rsfS</name>
    <name evidence="2" type="ORF">HCT48_06080</name>
</gene>
<dbReference type="RefSeq" id="WP_167695859.1">
    <property type="nucleotide sequence ID" value="NZ_CP118181.1"/>
</dbReference>
<dbReference type="PANTHER" id="PTHR21043:SF0">
    <property type="entry name" value="MITOCHONDRIAL ASSEMBLY OF RIBOSOMAL LARGE SUBUNIT PROTEIN 1"/>
    <property type="match status" value="1"/>
</dbReference>
<dbReference type="AlphaFoldDB" id="A0A968GGR5"/>
<dbReference type="PANTHER" id="PTHR21043">
    <property type="entry name" value="IOJAP SUPERFAMILY ORTHOLOG"/>
    <property type="match status" value="1"/>
</dbReference>
<protein>
    <submittedName>
        <fullName evidence="2">Ribosome silencing factor</fullName>
    </submittedName>
</protein>
<proteinExistence type="inferred from homology"/>
<dbReference type="Gene3D" id="3.30.460.10">
    <property type="entry name" value="Beta Polymerase, domain 2"/>
    <property type="match status" value="1"/>
</dbReference>
<dbReference type="InterPro" id="IPR004394">
    <property type="entry name" value="Iojap/RsfS/C7orf30"/>
</dbReference>
<dbReference type="GO" id="GO:0017148">
    <property type="term" value="P:negative regulation of translation"/>
    <property type="evidence" value="ECO:0007669"/>
    <property type="project" value="TreeGrafter"/>
</dbReference>
<reference evidence="2" key="1">
    <citation type="submission" date="2020-03" db="EMBL/GenBank/DDBJ databases">
        <title>Spirochaetal bacteria isolated from arthropods constitute a novel genus Entomospira genus novum within the order Spirochaetales.</title>
        <authorList>
            <person name="Grana-Miraglia L."/>
            <person name="Sikutova S."/>
            <person name="Fingerle V."/>
            <person name="Sing A."/>
            <person name="Castillo-Ramirez S."/>
            <person name="Margos G."/>
            <person name="Rudolf I."/>
        </authorList>
    </citation>
    <scope>NUCLEOTIDE SEQUENCE</scope>
    <source>
        <strain evidence="2">BR149</strain>
    </source>
</reference>
<dbReference type="NCBIfam" id="TIGR00090">
    <property type="entry name" value="rsfS_iojap_ybeB"/>
    <property type="match status" value="1"/>
</dbReference>
<evidence type="ECO:0000313" key="2">
    <source>
        <dbReference type="EMBL" id="NIZ69778.1"/>
    </source>
</evidence>
<dbReference type="GO" id="GO:0090071">
    <property type="term" value="P:negative regulation of ribosome biogenesis"/>
    <property type="evidence" value="ECO:0007669"/>
    <property type="project" value="TreeGrafter"/>
</dbReference>
<dbReference type="InterPro" id="IPR043519">
    <property type="entry name" value="NT_sf"/>
</dbReference>
<evidence type="ECO:0000313" key="3">
    <source>
        <dbReference type="Proteomes" id="UP000778951"/>
    </source>
</evidence>
<sequence>MEDIPKNLSVNEIALEVAQLLVDLQLSDLVVLDVKQQCTWADVLVVATYTSETQAKSAMHEVKQLLYRYDFPIQTHSKSPQSRWLVVDAYNIVVNFLNPQERTFYALEDLWKEGDLLFSTKKEHS</sequence>
<name>A0A968GGR5_9SPIO</name>
<organism evidence="2 3">
    <name type="scientific">Entomospira culicis</name>
    <dbReference type="NCBI Taxonomy" id="2719989"/>
    <lineage>
        <taxon>Bacteria</taxon>
        <taxon>Pseudomonadati</taxon>
        <taxon>Spirochaetota</taxon>
        <taxon>Spirochaetia</taxon>
        <taxon>Spirochaetales</taxon>
        <taxon>Spirochaetaceae</taxon>
        <taxon>Entomospira</taxon>
    </lineage>
</organism>
<accession>A0A968GGR5</accession>
<dbReference type="EMBL" id="JAATLM010000001">
    <property type="protein sequence ID" value="NIZ69778.1"/>
    <property type="molecule type" value="Genomic_DNA"/>
</dbReference>
<dbReference type="Proteomes" id="UP000778951">
    <property type="component" value="Unassembled WGS sequence"/>
</dbReference>
<dbReference type="Pfam" id="PF02410">
    <property type="entry name" value="RsfS"/>
    <property type="match status" value="1"/>
</dbReference>
<dbReference type="SUPFAM" id="SSF81301">
    <property type="entry name" value="Nucleotidyltransferase"/>
    <property type="match status" value="1"/>
</dbReference>